<dbReference type="InterPro" id="IPR050241">
    <property type="entry name" value="NAD-cap_RNA_hydrolase_NudC"/>
</dbReference>
<evidence type="ECO:0000256" key="5">
    <source>
        <dbReference type="ARBA" id="ARBA00022723"/>
    </source>
</evidence>
<dbReference type="CDD" id="cd03429">
    <property type="entry name" value="NUDIX_NADH_pyrophosphatase_Nudt13"/>
    <property type="match status" value="1"/>
</dbReference>
<comment type="catalytic activity">
    <reaction evidence="9">
        <text>a 5'-end NAD(+)-phospho-ribonucleoside in mRNA + H2O = a 5'-end phospho-adenosine-phospho-ribonucleoside in mRNA + beta-nicotinamide D-ribonucleotide + 2 H(+)</text>
        <dbReference type="Rhea" id="RHEA:60876"/>
        <dbReference type="Rhea" id="RHEA-COMP:15698"/>
        <dbReference type="Rhea" id="RHEA-COMP:15719"/>
        <dbReference type="ChEBI" id="CHEBI:14649"/>
        <dbReference type="ChEBI" id="CHEBI:15377"/>
        <dbReference type="ChEBI" id="CHEBI:15378"/>
        <dbReference type="ChEBI" id="CHEBI:144029"/>
        <dbReference type="ChEBI" id="CHEBI:144051"/>
    </reaction>
    <physiologicalReaction direction="left-to-right" evidence="9">
        <dbReference type="Rhea" id="RHEA:60877"/>
    </physiologicalReaction>
</comment>
<dbReference type="InterPro" id="IPR020084">
    <property type="entry name" value="NUDIX_hydrolase_CS"/>
</dbReference>
<dbReference type="Pfam" id="PF09297">
    <property type="entry name" value="Zn_ribbon_NUD"/>
    <property type="match status" value="1"/>
</dbReference>
<dbReference type="Gene3D" id="3.90.79.20">
    <property type="match status" value="1"/>
</dbReference>
<dbReference type="EC" id="3.6.1.22" evidence="4"/>
<dbReference type="AlphaFoldDB" id="A0A1Y3UAM2"/>
<dbReference type="InterPro" id="IPR015375">
    <property type="entry name" value="NADH_PPase-like_N"/>
</dbReference>
<evidence type="ECO:0000256" key="7">
    <source>
        <dbReference type="ARBA" id="ARBA00022842"/>
    </source>
</evidence>
<evidence type="ECO:0000256" key="6">
    <source>
        <dbReference type="ARBA" id="ARBA00022801"/>
    </source>
</evidence>
<dbReference type="InterPro" id="IPR015376">
    <property type="entry name" value="Znr_NADH_PPase"/>
</dbReference>
<dbReference type="PROSITE" id="PS00893">
    <property type="entry name" value="NUDIX_BOX"/>
    <property type="match status" value="1"/>
</dbReference>
<dbReference type="Gene3D" id="3.90.79.10">
    <property type="entry name" value="Nucleoside Triphosphate Pyrophosphohydrolase"/>
    <property type="match status" value="1"/>
</dbReference>
<evidence type="ECO:0000313" key="12">
    <source>
        <dbReference type="Proteomes" id="UP000196560"/>
    </source>
</evidence>
<evidence type="ECO:0000256" key="4">
    <source>
        <dbReference type="ARBA" id="ARBA00012381"/>
    </source>
</evidence>
<comment type="similarity">
    <text evidence="3">Belongs to the Nudix hydrolase family. NudC subfamily.</text>
</comment>
<dbReference type="GO" id="GO:0035529">
    <property type="term" value="F:NADH pyrophosphatase activity"/>
    <property type="evidence" value="ECO:0007669"/>
    <property type="project" value="TreeGrafter"/>
</dbReference>
<dbReference type="eggNOG" id="COG2816">
    <property type="taxonomic scope" value="Bacteria"/>
</dbReference>
<keyword evidence="7" id="KW-0460">Magnesium</keyword>
<dbReference type="InterPro" id="IPR015797">
    <property type="entry name" value="NUDIX_hydrolase-like_dom_sf"/>
</dbReference>
<dbReference type="InterPro" id="IPR000086">
    <property type="entry name" value="NUDIX_hydrolase_dom"/>
</dbReference>
<gene>
    <name evidence="11" type="ORF">B5G21_02525</name>
</gene>
<dbReference type="EMBL" id="NFHO01000002">
    <property type="protein sequence ID" value="OUN44157.1"/>
    <property type="molecule type" value="Genomic_DNA"/>
</dbReference>
<keyword evidence="5" id="KW-0479">Metal-binding</keyword>
<dbReference type="RefSeq" id="WP_087185894.1">
    <property type="nucleotide sequence ID" value="NZ_NFHO01000002.1"/>
</dbReference>
<feature type="domain" description="Nudix hydrolase" evidence="10">
    <location>
        <begin position="225"/>
        <end position="349"/>
    </location>
</feature>
<keyword evidence="8" id="KW-0520">NAD</keyword>
<proteinExistence type="inferred from homology"/>
<sequence>MDTGFMDRLLLAQTTIDYDVDRRSEEGLIGRLLASDHTRVVIVDNGLVAVPKRFGSVTPAALDCTADPAAPRPDAEVPVGTVRLATVSAADVRSEEHRPGALFVYLGLDREVGPSAQPVPYLALDITRAVDEPRNAAVGADYELGRSAVTFSQRALRDFDWVELRSFAPCASTRDAGLATSAVAICAWHSQQRFCPACGAPVRPALAGWAQACTNPSDADRLLFPRIEPAVITAIVDDEERILLQHNTAWRERFYSVSAGFVEAGESLEHAVRREAHEEVGVELDEVRYLGSQPWPFPASIMLGFRAHARTAEVAVDHEEVAAARWFTREDLARAVASGEVELPGRASIARHMIENWYGGEIG</sequence>
<evidence type="ECO:0000256" key="9">
    <source>
        <dbReference type="ARBA" id="ARBA00023679"/>
    </source>
</evidence>
<evidence type="ECO:0000256" key="1">
    <source>
        <dbReference type="ARBA" id="ARBA00001946"/>
    </source>
</evidence>
<dbReference type="Proteomes" id="UP000196560">
    <property type="component" value="Unassembled WGS sequence"/>
</dbReference>
<dbReference type="Pfam" id="PF00293">
    <property type="entry name" value="NUDIX"/>
    <property type="match status" value="1"/>
</dbReference>
<keyword evidence="12" id="KW-1185">Reference proteome</keyword>
<evidence type="ECO:0000259" key="10">
    <source>
        <dbReference type="PROSITE" id="PS51462"/>
    </source>
</evidence>
<organism evidence="11 12">
    <name type="scientific">Enorma massiliensis</name>
    <dbReference type="NCBI Taxonomy" id="1472761"/>
    <lineage>
        <taxon>Bacteria</taxon>
        <taxon>Bacillati</taxon>
        <taxon>Actinomycetota</taxon>
        <taxon>Coriobacteriia</taxon>
        <taxon>Coriobacteriales</taxon>
        <taxon>Coriobacteriaceae</taxon>
        <taxon>Enorma</taxon>
    </lineage>
</organism>
<dbReference type="GO" id="GO:0005829">
    <property type="term" value="C:cytosol"/>
    <property type="evidence" value="ECO:0007669"/>
    <property type="project" value="TreeGrafter"/>
</dbReference>
<dbReference type="GO" id="GO:0019677">
    <property type="term" value="P:NAD+ catabolic process"/>
    <property type="evidence" value="ECO:0007669"/>
    <property type="project" value="TreeGrafter"/>
</dbReference>
<dbReference type="PANTHER" id="PTHR42904">
    <property type="entry name" value="NUDIX HYDROLASE, NUDC SUBFAMILY"/>
    <property type="match status" value="1"/>
</dbReference>
<evidence type="ECO:0000256" key="8">
    <source>
        <dbReference type="ARBA" id="ARBA00023027"/>
    </source>
</evidence>
<dbReference type="GO" id="GO:0046872">
    <property type="term" value="F:metal ion binding"/>
    <property type="evidence" value="ECO:0007669"/>
    <property type="project" value="UniProtKB-KW"/>
</dbReference>
<dbReference type="PROSITE" id="PS51462">
    <property type="entry name" value="NUDIX"/>
    <property type="match status" value="1"/>
</dbReference>
<evidence type="ECO:0000313" key="11">
    <source>
        <dbReference type="EMBL" id="OUN44157.1"/>
    </source>
</evidence>
<dbReference type="InterPro" id="IPR049734">
    <property type="entry name" value="NudC-like_C"/>
</dbReference>
<reference evidence="12" key="1">
    <citation type="submission" date="2017-04" db="EMBL/GenBank/DDBJ databases">
        <title>Function of individual gut microbiota members based on whole genome sequencing of pure cultures obtained from chicken caecum.</title>
        <authorList>
            <person name="Medvecky M."/>
            <person name="Cejkova D."/>
            <person name="Polansky O."/>
            <person name="Karasova D."/>
            <person name="Kubasova T."/>
            <person name="Cizek A."/>
            <person name="Rychlik I."/>
        </authorList>
    </citation>
    <scope>NUCLEOTIDE SEQUENCE [LARGE SCALE GENOMIC DNA]</scope>
    <source>
        <strain evidence="12">An70</strain>
    </source>
</reference>
<keyword evidence="6" id="KW-0378">Hydrolase</keyword>
<comment type="cofactor">
    <cofactor evidence="1">
        <name>Mg(2+)</name>
        <dbReference type="ChEBI" id="CHEBI:18420"/>
    </cofactor>
</comment>
<comment type="cofactor">
    <cofactor evidence="2">
        <name>Zn(2+)</name>
        <dbReference type="ChEBI" id="CHEBI:29105"/>
    </cofactor>
</comment>
<dbReference type="STRING" id="1118060.GCA_000311845_01628"/>
<dbReference type="GO" id="GO:0006742">
    <property type="term" value="P:NADP+ catabolic process"/>
    <property type="evidence" value="ECO:0007669"/>
    <property type="project" value="TreeGrafter"/>
</dbReference>
<evidence type="ECO:0000256" key="3">
    <source>
        <dbReference type="ARBA" id="ARBA00009595"/>
    </source>
</evidence>
<accession>A0A1Y3UAM2</accession>
<dbReference type="Pfam" id="PF09296">
    <property type="entry name" value="NUDIX-like"/>
    <property type="match status" value="1"/>
</dbReference>
<dbReference type="NCBIfam" id="NF001299">
    <property type="entry name" value="PRK00241.1"/>
    <property type="match status" value="1"/>
</dbReference>
<name>A0A1Y3UAM2_9ACTN</name>
<evidence type="ECO:0000256" key="2">
    <source>
        <dbReference type="ARBA" id="ARBA00001947"/>
    </source>
</evidence>
<comment type="caution">
    <text evidence="11">The sequence shown here is derived from an EMBL/GenBank/DDBJ whole genome shotgun (WGS) entry which is preliminary data.</text>
</comment>
<dbReference type="PANTHER" id="PTHR42904:SF6">
    <property type="entry name" value="NAD-CAPPED RNA HYDROLASE NUDT12"/>
    <property type="match status" value="1"/>
</dbReference>
<protein>
    <recommendedName>
        <fullName evidence="4">NAD(+) diphosphatase</fullName>
        <ecNumber evidence="4">3.6.1.22</ecNumber>
    </recommendedName>
</protein>
<dbReference type="SUPFAM" id="SSF55811">
    <property type="entry name" value="Nudix"/>
    <property type="match status" value="1"/>
</dbReference>